<gene>
    <name evidence="1" type="ORF">BX591_108152</name>
</gene>
<dbReference type="Proteomes" id="UP000248918">
    <property type="component" value="Unassembled WGS sequence"/>
</dbReference>
<protein>
    <submittedName>
        <fullName evidence="1">Uncharacterized protein</fullName>
    </submittedName>
</protein>
<dbReference type="RefSeq" id="WP_167444561.1">
    <property type="nucleotide sequence ID" value="NZ_CADFFP010000009.1"/>
</dbReference>
<accession>A0A329CMG3</accession>
<sequence>MPLNDHARAQRAMSPLCRDILLIARHAISLAALTEEVPTAALEITALALAEICRRLTEEGECHAVH</sequence>
<name>A0A329CMG3_9BURK</name>
<evidence type="ECO:0000313" key="2">
    <source>
        <dbReference type="Proteomes" id="UP000248918"/>
    </source>
</evidence>
<proteinExistence type="predicted"/>
<dbReference type="EMBL" id="QLTK01000008">
    <property type="protein sequence ID" value="RAS32045.1"/>
    <property type="molecule type" value="Genomic_DNA"/>
</dbReference>
<comment type="caution">
    <text evidence="1">The sequence shown here is derived from an EMBL/GenBank/DDBJ whole genome shotgun (WGS) entry which is preliminary data.</text>
</comment>
<reference evidence="1 2" key="1">
    <citation type="submission" date="2018-06" db="EMBL/GenBank/DDBJ databases">
        <title>Genomic Encyclopedia of Type Strains, Phase III (KMG-III): the genomes of soil and plant-associated and newly described type strains.</title>
        <authorList>
            <person name="Whitman W."/>
        </authorList>
    </citation>
    <scope>NUCLEOTIDE SEQUENCE [LARGE SCALE GENOMIC DNA]</scope>
    <source>
        <strain evidence="1 2">LMG 23644</strain>
    </source>
</reference>
<dbReference type="AlphaFoldDB" id="A0A329CMG3"/>
<organism evidence="1 2">
    <name type="scientific">Paraburkholderia bryophila</name>
    <dbReference type="NCBI Taxonomy" id="420952"/>
    <lineage>
        <taxon>Bacteria</taxon>
        <taxon>Pseudomonadati</taxon>
        <taxon>Pseudomonadota</taxon>
        <taxon>Betaproteobacteria</taxon>
        <taxon>Burkholderiales</taxon>
        <taxon>Burkholderiaceae</taxon>
        <taxon>Paraburkholderia</taxon>
    </lineage>
</organism>
<evidence type="ECO:0000313" key="1">
    <source>
        <dbReference type="EMBL" id="RAS32045.1"/>
    </source>
</evidence>